<comment type="caution">
    <text evidence="1">The sequence shown here is derived from an EMBL/GenBank/DDBJ whole genome shotgun (WGS) entry which is preliminary data.</text>
</comment>
<name>A0A916RDW5_9HYPH</name>
<evidence type="ECO:0000313" key="2">
    <source>
        <dbReference type="Proteomes" id="UP000596977"/>
    </source>
</evidence>
<dbReference type="Pfam" id="PF20370">
    <property type="entry name" value="DUF6665"/>
    <property type="match status" value="1"/>
</dbReference>
<evidence type="ECO:0000313" key="1">
    <source>
        <dbReference type="EMBL" id="GGA48049.1"/>
    </source>
</evidence>
<sequence length="134" mass="14490">MSLRDSLDLIKAVNRSVGRSPSRTEKVGSTFSGNALEGGHAVLEHEIMGERASSLNAAEQRVAKTMDALRAADPDNKADELAEARKAVWAYFVQRELIGFRRHQDVISAFGITREVLNGLGATEKKPTPPSSSA</sequence>
<dbReference type="RefSeq" id="WP_127070913.1">
    <property type="nucleotide sequence ID" value="NZ_BMKB01000002.1"/>
</dbReference>
<reference evidence="1 2" key="1">
    <citation type="journal article" date="2014" name="Int. J. Syst. Evol. Microbiol.">
        <title>Complete genome sequence of Corynebacterium casei LMG S-19264T (=DSM 44701T), isolated from a smear-ripened cheese.</title>
        <authorList>
            <consortium name="US DOE Joint Genome Institute (JGI-PGF)"/>
            <person name="Walter F."/>
            <person name="Albersmeier A."/>
            <person name="Kalinowski J."/>
            <person name="Ruckert C."/>
        </authorList>
    </citation>
    <scope>NUCLEOTIDE SEQUENCE [LARGE SCALE GENOMIC DNA]</scope>
    <source>
        <strain evidence="1 2">CGMCC 1.15896</strain>
    </source>
</reference>
<dbReference type="OrthoDB" id="9814981at2"/>
<dbReference type="AlphaFoldDB" id="A0A916RDW5"/>
<organism evidence="1 2">
    <name type="scientific">Pelagibacterium lentulum</name>
    <dbReference type="NCBI Taxonomy" id="2029865"/>
    <lineage>
        <taxon>Bacteria</taxon>
        <taxon>Pseudomonadati</taxon>
        <taxon>Pseudomonadota</taxon>
        <taxon>Alphaproteobacteria</taxon>
        <taxon>Hyphomicrobiales</taxon>
        <taxon>Devosiaceae</taxon>
        <taxon>Pelagibacterium</taxon>
    </lineage>
</organism>
<proteinExistence type="predicted"/>
<keyword evidence="2" id="KW-1185">Reference proteome</keyword>
<dbReference type="Proteomes" id="UP000596977">
    <property type="component" value="Unassembled WGS sequence"/>
</dbReference>
<gene>
    <name evidence="1" type="ORF">GCM10011499_17390</name>
</gene>
<dbReference type="EMBL" id="BMKB01000002">
    <property type="protein sequence ID" value="GGA48049.1"/>
    <property type="molecule type" value="Genomic_DNA"/>
</dbReference>
<accession>A0A916RDW5</accession>
<dbReference type="InterPro" id="IPR046606">
    <property type="entry name" value="DUF6665"/>
</dbReference>
<protein>
    <submittedName>
        <fullName evidence="1">Uncharacterized protein</fullName>
    </submittedName>
</protein>